<protein>
    <recommendedName>
        <fullName evidence="5">Trypsin-like peptidase</fullName>
    </recommendedName>
</protein>
<reference evidence="3 4" key="1">
    <citation type="submission" date="2019-03" db="EMBL/GenBank/DDBJ databases">
        <title>Genomic Encyclopedia of Type Strains, Phase IV (KMG-IV): sequencing the most valuable type-strain genomes for metagenomic binning, comparative biology and taxonomic classification.</title>
        <authorList>
            <person name="Goeker M."/>
        </authorList>
    </citation>
    <scope>NUCLEOTIDE SEQUENCE [LARGE SCALE GENOMIC DNA]</scope>
    <source>
        <strain evidence="3 4">DSM 104836</strain>
    </source>
</reference>
<feature type="chain" id="PRO_5020201153" description="Trypsin-like peptidase" evidence="2">
    <location>
        <begin position="23"/>
        <end position="358"/>
    </location>
</feature>
<evidence type="ECO:0000256" key="2">
    <source>
        <dbReference type="SAM" id="SignalP"/>
    </source>
</evidence>
<keyword evidence="4" id="KW-1185">Reference proteome</keyword>
<dbReference type="OrthoDB" id="7820424at2"/>
<feature type="compositionally biased region" description="Basic and acidic residues" evidence="1">
    <location>
        <begin position="304"/>
        <end position="326"/>
    </location>
</feature>
<keyword evidence="2" id="KW-0732">Signal</keyword>
<evidence type="ECO:0000256" key="1">
    <source>
        <dbReference type="SAM" id="MobiDB-lite"/>
    </source>
</evidence>
<dbReference type="RefSeq" id="WP_132246532.1">
    <property type="nucleotide sequence ID" value="NZ_SLZU01000011.1"/>
</dbReference>
<dbReference type="EMBL" id="SLZU01000011">
    <property type="protein sequence ID" value="TCS61563.1"/>
    <property type="molecule type" value="Genomic_DNA"/>
</dbReference>
<dbReference type="AlphaFoldDB" id="A0A4R3J9D4"/>
<gene>
    <name evidence="3" type="ORF">EDD52_111161</name>
</gene>
<dbReference type="Proteomes" id="UP000295696">
    <property type="component" value="Unassembled WGS sequence"/>
</dbReference>
<feature type="signal peptide" evidence="2">
    <location>
        <begin position="1"/>
        <end position="22"/>
    </location>
</feature>
<comment type="caution">
    <text evidence="3">The sequence shown here is derived from an EMBL/GenBank/DDBJ whole genome shotgun (WGS) entry which is preliminary data.</text>
</comment>
<proteinExistence type="predicted"/>
<evidence type="ECO:0008006" key="5">
    <source>
        <dbReference type="Google" id="ProtNLM"/>
    </source>
</evidence>
<dbReference type="InterPro" id="IPR009003">
    <property type="entry name" value="Peptidase_S1_PA"/>
</dbReference>
<evidence type="ECO:0000313" key="4">
    <source>
        <dbReference type="Proteomes" id="UP000295696"/>
    </source>
</evidence>
<dbReference type="SUPFAM" id="SSF50494">
    <property type="entry name" value="Trypsin-like serine proteases"/>
    <property type="match status" value="1"/>
</dbReference>
<name>A0A4R3J9D4_9RHOB</name>
<feature type="region of interest" description="Disordered" evidence="1">
    <location>
        <begin position="302"/>
        <end position="326"/>
    </location>
</feature>
<accession>A0A4R3J9D4</accession>
<organism evidence="3 4">
    <name type="scientific">Primorskyibacter sedentarius</name>
    <dbReference type="NCBI Taxonomy" id="745311"/>
    <lineage>
        <taxon>Bacteria</taxon>
        <taxon>Pseudomonadati</taxon>
        <taxon>Pseudomonadota</taxon>
        <taxon>Alphaproteobacteria</taxon>
        <taxon>Rhodobacterales</taxon>
        <taxon>Roseobacteraceae</taxon>
        <taxon>Primorskyibacter</taxon>
    </lineage>
</organism>
<evidence type="ECO:0000313" key="3">
    <source>
        <dbReference type="EMBL" id="TCS61563.1"/>
    </source>
</evidence>
<sequence>MIFRNSIAAGLIWLAFASLAEAKVVGVENGTGSGFLYTHRGNCFVIMPSHVHGRFNTNIPIDGYQSGTIGSADIVYRAPRLSDISLGLVKGAVTEDCGPDWSALPRTLTDELDVGRVGIIERARQQSVEGRRVQLHSKEFARIRLVPTPEEQPDLFGGTSGATVFMDGTPVGMVLQAETADAAWALRMDEIVNMLGRFMGEVPPKANCEQGVLSAACDAPVVPAEGAPYEVLAWSAHPVGGAADPSAIASGEGPYIAPLSPHEPVVLDLLLTDTDRLRRIRILSEPGEDTAVPKDIEIVTDVSAEGRSRPNPMPRRDMSPDGRYDNRVGERFAKRVTIRITSSWGGGSPIRIDRIVID</sequence>